<proteinExistence type="inferred from homology"/>
<evidence type="ECO:0000256" key="1">
    <source>
        <dbReference type="ARBA" id="ARBA00006987"/>
    </source>
</evidence>
<name>A0ABZ3GDP5_ACHDE</name>
<dbReference type="RefSeq" id="WP_252978775.1">
    <property type="nucleotide sequence ID" value="NZ_CP154792.1"/>
</dbReference>
<keyword evidence="3" id="KW-1185">Reference proteome</keyword>
<dbReference type="PANTHER" id="PTHR42928:SF5">
    <property type="entry name" value="BLR1237 PROTEIN"/>
    <property type="match status" value="1"/>
</dbReference>
<sequence length="107" mass="11555">MLPLAITSKQRSSQFPDVPTAQEQGYGYMNASIWYGLFAPAGTPAAVVEKINADVRAILRDPAFAEKNATSRNLRVVASTAQQFQASIRDEAATVGEMVRAAEVKPE</sequence>
<dbReference type="Gene3D" id="3.40.190.10">
    <property type="entry name" value="Periplasmic binding protein-like II"/>
    <property type="match status" value="1"/>
</dbReference>
<protein>
    <submittedName>
        <fullName evidence="2">Tripartite tricarboxylate transporter substrate-binding protein</fullName>
    </submittedName>
</protein>
<evidence type="ECO:0000313" key="2">
    <source>
        <dbReference type="EMBL" id="XAN18760.1"/>
    </source>
</evidence>
<reference evidence="2 3" key="1">
    <citation type="submission" date="2024-05" db="EMBL/GenBank/DDBJ databases">
        <title>Achromobacter denitrificans. BP1, complete genome.</title>
        <authorList>
            <person name="Zhang B."/>
        </authorList>
    </citation>
    <scope>NUCLEOTIDE SEQUENCE [LARGE SCALE GENOMIC DNA]</scope>
    <source>
        <strain evidence="2 3">BP1</strain>
    </source>
</reference>
<evidence type="ECO:0000313" key="3">
    <source>
        <dbReference type="Proteomes" id="UP001446337"/>
    </source>
</evidence>
<dbReference type="Pfam" id="PF03401">
    <property type="entry name" value="TctC"/>
    <property type="match status" value="1"/>
</dbReference>
<dbReference type="InterPro" id="IPR005064">
    <property type="entry name" value="BUG"/>
</dbReference>
<comment type="similarity">
    <text evidence="1">Belongs to the UPF0065 (bug) family.</text>
</comment>
<dbReference type="PANTHER" id="PTHR42928">
    <property type="entry name" value="TRICARBOXYLATE-BINDING PROTEIN"/>
    <property type="match status" value="1"/>
</dbReference>
<accession>A0ABZ3GDP5</accession>
<dbReference type="InterPro" id="IPR042100">
    <property type="entry name" value="Bug_dom1"/>
</dbReference>
<organism evidence="2 3">
    <name type="scientific">Achromobacter denitrificans</name>
    <name type="common">Alcaligenes denitrificans</name>
    <dbReference type="NCBI Taxonomy" id="32002"/>
    <lineage>
        <taxon>Bacteria</taxon>
        <taxon>Pseudomonadati</taxon>
        <taxon>Pseudomonadota</taxon>
        <taxon>Betaproteobacteria</taxon>
        <taxon>Burkholderiales</taxon>
        <taxon>Alcaligenaceae</taxon>
        <taxon>Achromobacter</taxon>
    </lineage>
</organism>
<gene>
    <name evidence="2" type="ORF">AAIK43_12135</name>
</gene>
<dbReference type="Gene3D" id="3.40.190.150">
    <property type="entry name" value="Bordetella uptake gene, domain 1"/>
    <property type="match status" value="1"/>
</dbReference>
<dbReference type="Proteomes" id="UP001446337">
    <property type="component" value="Chromosome"/>
</dbReference>
<dbReference type="EMBL" id="CP154792">
    <property type="protein sequence ID" value="XAN18760.1"/>
    <property type="molecule type" value="Genomic_DNA"/>
</dbReference>